<organism evidence="2 3">
    <name type="scientific">Rubidibacter lacunae KORDI 51-2</name>
    <dbReference type="NCBI Taxonomy" id="582515"/>
    <lineage>
        <taxon>Bacteria</taxon>
        <taxon>Bacillati</taxon>
        <taxon>Cyanobacteriota</taxon>
        <taxon>Cyanophyceae</taxon>
        <taxon>Oscillatoriophycideae</taxon>
        <taxon>Chroococcales</taxon>
        <taxon>Aphanothecaceae</taxon>
        <taxon>Rubidibacter</taxon>
    </lineage>
</organism>
<feature type="non-terminal residue" evidence="2">
    <location>
        <position position="28"/>
    </location>
</feature>
<evidence type="ECO:0000256" key="1">
    <source>
        <dbReference type="SAM" id="MobiDB-lite"/>
    </source>
</evidence>
<proteinExistence type="predicted"/>
<evidence type="ECO:0000313" key="2">
    <source>
        <dbReference type="EMBL" id="ERN39840.1"/>
    </source>
</evidence>
<dbReference type="AlphaFoldDB" id="U5DJH7"/>
<reference evidence="2 3" key="1">
    <citation type="submission" date="2013-05" db="EMBL/GenBank/DDBJ databases">
        <title>Draft genome sequence of Rubidibacter lacunae KORDI 51-2.</title>
        <authorList>
            <person name="Choi D.H."/>
            <person name="Noh J.H."/>
            <person name="Kwon K.-K."/>
            <person name="Lee J.-H."/>
            <person name="Ryu J.-Y."/>
        </authorList>
    </citation>
    <scope>NUCLEOTIDE SEQUENCE [LARGE SCALE GENOMIC DNA]</scope>
    <source>
        <strain evidence="2 3">KORDI 51-2</strain>
    </source>
</reference>
<dbReference type="EMBL" id="ASSJ01000089">
    <property type="protein sequence ID" value="ERN39840.1"/>
    <property type="molecule type" value="Genomic_DNA"/>
</dbReference>
<accession>U5DJH7</accession>
<evidence type="ECO:0000313" key="3">
    <source>
        <dbReference type="Proteomes" id="UP000016960"/>
    </source>
</evidence>
<feature type="region of interest" description="Disordered" evidence="1">
    <location>
        <begin position="1"/>
        <end position="28"/>
    </location>
</feature>
<dbReference type="Proteomes" id="UP000016960">
    <property type="component" value="Unassembled WGS sequence"/>
</dbReference>
<sequence length="28" mass="3079">MPEKCKVIGTRASKPLHLGQEPEAKSWG</sequence>
<keyword evidence="3" id="KW-1185">Reference proteome</keyword>
<gene>
    <name evidence="2" type="ORF">KR51_00037050</name>
</gene>
<comment type="caution">
    <text evidence="2">The sequence shown here is derived from an EMBL/GenBank/DDBJ whole genome shotgun (WGS) entry which is preliminary data.</text>
</comment>
<protein>
    <submittedName>
        <fullName evidence="2">Uncharacterized protein</fullName>
    </submittedName>
</protein>
<name>U5DJH7_9CHRO</name>
<dbReference type="InParanoid" id="U5DJH7"/>